<feature type="transmembrane region" description="Helical" evidence="1">
    <location>
        <begin position="37"/>
        <end position="58"/>
    </location>
</feature>
<evidence type="ECO:0008006" key="4">
    <source>
        <dbReference type="Google" id="ProtNLM"/>
    </source>
</evidence>
<reference evidence="2 3" key="1">
    <citation type="submission" date="2013-01" db="EMBL/GenBank/DDBJ databases">
        <authorList>
            <person name="Fiebig A."/>
            <person name="Goeker M."/>
            <person name="Klenk H.-P.P."/>
        </authorList>
    </citation>
    <scope>NUCLEOTIDE SEQUENCE [LARGE SCALE GENOMIC DNA]</scope>
    <source>
        <strain evidence="2 3">DSM 17069</strain>
    </source>
</reference>
<organism evidence="2 3">
    <name type="scientific">Roseovarius mucosus DSM 17069</name>
    <dbReference type="NCBI Taxonomy" id="1288298"/>
    <lineage>
        <taxon>Bacteria</taxon>
        <taxon>Pseudomonadati</taxon>
        <taxon>Pseudomonadota</taxon>
        <taxon>Alphaproteobacteria</taxon>
        <taxon>Rhodobacterales</taxon>
        <taxon>Roseobacteraceae</taxon>
        <taxon>Roseovarius</taxon>
    </lineage>
</organism>
<feature type="transmembrane region" description="Helical" evidence="1">
    <location>
        <begin position="12"/>
        <end position="31"/>
    </location>
</feature>
<gene>
    <name evidence="2" type="ORF">rosmuc_02711</name>
</gene>
<dbReference type="HOGENOM" id="CLU_187708_0_0_5"/>
<keyword evidence="1" id="KW-0472">Membrane</keyword>
<sequence length="91" mass="10048">MAMLRDPLLRAWGWLIGLSLCSTGVSLWHWPATLTPLAGALILTLGWLKARVILGRYLGLEAAPFWRRGFDIALALFCLLLLGLYLVSGLL</sequence>
<dbReference type="AlphaFoldDB" id="A0A0A0HI00"/>
<feature type="transmembrane region" description="Helical" evidence="1">
    <location>
        <begin position="70"/>
        <end position="88"/>
    </location>
</feature>
<evidence type="ECO:0000313" key="2">
    <source>
        <dbReference type="EMBL" id="KGM87397.1"/>
    </source>
</evidence>
<keyword evidence="1" id="KW-1133">Transmembrane helix</keyword>
<comment type="caution">
    <text evidence="2">The sequence shown here is derived from an EMBL/GenBank/DDBJ whole genome shotgun (WGS) entry which is preliminary data.</text>
</comment>
<name>A0A0A0HI00_9RHOB</name>
<keyword evidence="1" id="KW-0812">Transmembrane</keyword>
<dbReference type="EMBL" id="AONH01000014">
    <property type="protein sequence ID" value="KGM87397.1"/>
    <property type="molecule type" value="Genomic_DNA"/>
</dbReference>
<proteinExistence type="predicted"/>
<protein>
    <recommendedName>
        <fullName evidence="4">Nitric oxide reductase F protein</fullName>
    </recommendedName>
</protein>
<dbReference type="PATRIC" id="fig|1288298.3.peg.2729"/>
<evidence type="ECO:0000256" key="1">
    <source>
        <dbReference type="SAM" id="Phobius"/>
    </source>
</evidence>
<dbReference type="eggNOG" id="ENOG5030B1N">
    <property type="taxonomic scope" value="Bacteria"/>
</dbReference>
<evidence type="ECO:0000313" key="3">
    <source>
        <dbReference type="Proteomes" id="UP000030021"/>
    </source>
</evidence>
<dbReference type="Proteomes" id="UP000030021">
    <property type="component" value="Unassembled WGS sequence"/>
</dbReference>
<accession>A0A0A0HI00</accession>